<keyword evidence="1" id="KW-0472">Membrane</keyword>
<dbReference type="AlphaFoldDB" id="A0AAN9CHS7"/>
<dbReference type="CDD" id="cd00096">
    <property type="entry name" value="Ig"/>
    <property type="match status" value="1"/>
</dbReference>
<dbReference type="Gene3D" id="2.60.40.10">
    <property type="entry name" value="Immunoglobulins"/>
    <property type="match status" value="2"/>
</dbReference>
<feature type="chain" id="PRO_5043005994" description="Ig-like domain-containing protein" evidence="2">
    <location>
        <begin position="30"/>
        <end position="285"/>
    </location>
</feature>
<dbReference type="Pfam" id="PF07686">
    <property type="entry name" value="V-set"/>
    <property type="match status" value="1"/>
</dbReference>
<dbReference type="PANTHER" id="PTHR21063">
    <property type="entry name" value="LFA-3"/>
    <property type="match status" value="1"/>
</dbReference>
<proteinExistence type="predicted"/>
<dbReference type="Proteomes" id="UP001364617">
    <property type="component" value="Unassembled WGS sequence"/>
</dbReference>
<gene>
    <name evidence="4" type="ORF">R3I93_017373</name>
</gene>
<dbReference type="EMBL" id="JAYKXH010000018">
    <property type="protein sequence ID" value="KAK7137271.1"/>
    <property type="molecule type" value="Genomic_DNA"/>
</dbReference>
<keyword evidence="1" id="KW-1133">Transmembrane helix</keyword>
<feature type="signal peptide" evidence="2">
    <location>
        <begin position="1"/>
        <end position="29"/>
    </location>
</feature>
<organism evidence="4 5">
    <name type="scientific">Phoxinus phoxinus</name>
    <name type="common">Eurasian minnow</name>
    <dbReference type="NCBI Taxonomy" id="58324"/>
    <lineage>
        <taxon>Eukaryota</taxon>
        <taxon>Metazoa</taxon>
        <taxon>Chordata</taxon>
        <taxon>Craniata</taxon>
        <taxon>Vertebrata</taxon>
        <taxon>Euteleostomi</taxon>
        <taxon>Actinopterygii</taxon>
        <taxon>Neopterygii</taxon>
        <taxon>Teleostei</taxon>
        <taxon>Ostariophysi</taxon>
        <taxon>Cypriniformes</taxon>
        <taxon>Leuciscidae</taxon>
        <taxon>Phoxininae</taxon>
        <taxon>Phoxinus</taxon>
    </lineage>
</organism>
<keyword evidence="5" id="KW-1185">Reference proteome</keyword>
<dbReference type="InterPro" id="IPR003599">
    <property type="entry name" value="Ig_sub"/>
</dbReference>
<dbReference type="PANTHER" id="PTHR21063:SF4">
    <property type="entry name" value="CD48 ANTIGEN-RELATED"/>
    <property type="match status" value="1"/>
</dbReference>
<reference evidence="4 5" key="1">
    <citation type="submission" date="2024-02" db="EMBL/GenBank/DDBJ databases">
        <title>Chromosome-level genome assembly of the Eurasian Minnow (Phoxinus phoxinus).</title>
        <authorList>
            <person name="Oriowo T.O."/>
            <person name="Martin S."/>
            <person name="Stange M."/>
            <person name="Chrysostomakis Y."/>
            <person name="Brown T."/>
            <person name="Winkler S."/>
            <person name="Kukowka S."/>
            <person name="Myers E.W."/>
            <person name="Bohne A."/>
        </authorList>
    </citation>
    <scope>NUCLEOTIDE SEQUENCE [LARGE SCALE GENOMIC DNA]</scope>
    <source>
        <strain evidence="4">ZFMK-TIS-60720</strain>
        <tissue evidence="4">Whole Organism</tissue>
    </source>
</reference>
<feature type="transmembrane region" description="Helical" evidence="1">
    <location>
        <begin position="236"/>
        <end position="256"/>
    </location>
</feature>
<sequence length="285" mass="31776">MVGLHSLVNMKRVFKFLSLSLLITNGVFGVETEGMSVMEGSSVTLQTGVHKQDDDLIVWYFGPANTLVAQINGKANSIRIHESVVRRMQLDNNGSLTILNTTPADSGLYNLKITSQKRVSYKRFSVTVYDNLPVPVIIRNSSQCSSSSESSSVSKCVLECSAVNVNRVTLSWYKGNSLLFNISASDLSISLSLPLEVEYRDKNTYSCVLNNPIRNQNKHLDITQLCQPCTVVRDGASRLLLGLLIVLIILMIVIFFKIKRGYQKANLTKTFLKTKKRGHKIQEQV</sequence>
<evidence type="ECO:0000313" key="4">
    <source>
        <dbReference type="EMBL" id="KAK7137271.1"/>
    </source>
</evidence>
<accession>A0AAN9CHS7</accession>
<dbReference type="SUPFAM" id="SSF48726">
    <property type="entry name" value="Immunoglobulin"/>
    <property type="match status" value="2"/>
</dbReference>
<evidence type="ECO:0000256" key="1">
    <source>
        <dbReference type="SAM" id="Phobius"/>
    </source>
</evidence>
<dbReference type="PROSITE" id="PS50835">
    <property type="entry name" value="IG_LIKE"/>
    <property type="match status" value="1"/>
</dbReference>
<dbReference type="SMART" id="SM00409">
    <property type="entry name" value="IG"/>
    <property type="match status" value="1"/>
</dbReference>
<keyword evidence="2" id="KW-0732">Signal</keyword>
<evidence type="ECO:0000313" key="5">
    <source>
        <dbReference type="Proteomes" id="UP001364617"/>
    </source>
</evidence>
<dbReference type="InterPro" id="IPR036179">
    <property type="entry name" value="Ig-like_dom_sf"/>
</dbReference>
<dbReference type="InterPro" id="IPR007110">
    <property type="entry name" value="Ig-like_dom"/>
</dbReference>
<evidence type="ECO:0000259" key="3">
    <source>
        <dbReference type="PROSITE" id="PS50835"/>
    </source>
</evidence>
<name>A0AAN9CHS7_9TELE</name>
<evidence type="ECO:0000256" key="2">
    <source>
        <dbReference type="SAM" id="SignalP"/>
    </source>
</evidence>
<feature type="domain" description="Ig-like" evidence="3">
    <location>
        <begin position="135"/>
        <end position="223"/>
    </location>
</feature>
<keyword evidence="1" id="KW-0812">Transmembrane</keyword>
<protein>
    <recommendedName>
        <fullName evidence="3">Ig-like domain-containing protein</fullName>
    </recommendedName>
</protein>
<dbReference type="InterPro" id="IPR013783">
    <property type="entry name" value="Ig-like_fold"/>
</dbReference>
<dbReference type="InterPro" id="IPR013106">
    <property type="entry name" value="Ig_V-set"/>
</dbReference>
<comment type="caution">
    <text evidence="4">The sequence shown here is derived from an EMBL/GenBank/DDBJ whole genome shotgun (WGS) entry which is preliminary data.</text>
</comment>